<reference evidence="1 2" key="1">
    <citation type="submission" date="2021-09" db="EMBL/GenBank/DDBJ databases">
        <title>Genomic insights and catalytic innovation underlie evolution of tropane alkaloids biosynthesis.</title>
        <authorList>
            <person name="Wang Y.-J."/>
            <person name="Tian T."/>
            <person name="Huang J.-P."/>
            <person name="Huang S.-X."/>
        </authorList>
    </citation>
    <scope>NUCLEOTIDE SEQUENCE [LARGE SCALE GENOMIC DNA]</scope>
    <source>
        <strain evidence="1">KIB-2018</strain>
        <tissue evidence="1">Leaf</tissue>
    </source>
</reference>
<accession>A0AAV8T7N3</accession>
<keyword evidence="2" id="KW-1185">Reference proteome</keyword>
<dbReference type="Proteomes" id="UP001159364">
    <property type="component" value="Linkage Group LG06"/>
</dbReference>
<gene>
    <name evidence="1" type="ORF">K2173_007343</name>
</gene>
<name>A0AAV8T7N3_9ROSI</name>
<evidence type="ECO:0000313" key="2">
    <source>
        <dbReference type="Proteomes" id="UP001159364"/>
    </source>
</evidence>
<protein>
    <submittedName>
        <fullName evidence="1">Uncharacterized protein</fullName>
    </submittedName>
</protein>
<proteinExistence type="predicted"/>
<organism evidence="1 2">
    <name type="scientific">Erythroxylum novogranatense</name>
    <dbReference type="NCBI Taxonomy" id="1862640"/>
    <lineage>
        <taxon>Eukaryota</taxon>
        <taxon>Viridiplantae</taxon>
        <taxon>Streptophyta</taxon>
        <taxon>Embryophyta</taxon>
        <taxon>Tracheophyta</taxon>
        <taxon>Spermatophyta</taxon>
        <taxon>Magnoliopsida</taxon>
        <taxon>eudicotyledons</taxon>
        <taxon>Gunneridae</taxon>
        <taxon>Pentapetalae</taxon>
        <taxon>rosids</taxon>
        <taxon>fabids</taxon>
        <taxon>Malpighiales</taxon>
        <taxon>Erythroxylaceae</taxon>
        <taxon>Erythroxylum</taxon>
    </lineage>
</organism>
<evidence type="ECO:0000313" key="1">
    <source>
        <dbReference type="EMBL" id="KAJ8762188.1"/>
    </source>
</evidence>
<comment type="caution">
    <text evidence="1">The sequence shown here is derived from an EMBL/GenBank/DDBJ whole genome shotgun (WGS) entry which is preliminary data.</text>
</comment>
<sequence>MFPILFQRQELFRFSQQKMPIGYKLKPFGTIKKFMQLLLMAKQIQKERNLIRNLWFKASIKPRPISKMTRSGSKVKLLNY</sequence>
<dbReference type="AlphaFoldDB" id="A0AAV8T7N3"/>
<dbReference type="EMBL" id="JAIWQS010000006">
    <property type="protein sequence ID" value="KAJ8762188.1"/>
    <property type="molecule type" value="Genomic_DNA"/>
</dbReference>